<feature type="non-terminal residue" evidence="5">
    <location>
        <position position="1"/>
    </location>
</feature>
<evidence type="ECO:0000256" key="2">
    <source>
        <dbReference type="ARBA" id="ARBA00022525"/>
    </source>
</evidence>
<dbReference type="AlphaFoldDB" id="A0AAV6MAI1"/>
<dbReference type="EMBL" id="JAGKQH010000016">
    <property type="protein sequence ID" value="KAG6577494.1"/>
    <property type="molecule type" value="Genomic_DNA"/>
</dbReference>
<evidence type="ECO:0000313" key="6">
    <source>
        <dbReference type="Proteomes" id="UP000685013"/>
    </source>
</evidence>
<evidence type="ECO:0000256" key="3">
    <source>
        <dbReference type="ARBA" id="ARBA00023316"/>
    </source>
</evidence>
<sequence length="224" mass="24140">MGLGSSEIEYIVSIIVLLCISQCYAKRKVFNIIDFGATPDGRTDSSKALRTAWSEACANNGGGVILVPAVGRFLVLPVLLQGPCKGIIELQVDGDLLASSHKAFAIGYSWFKFYGVNNLVIKGLGRFVGRGRTAWPYNTCKYGSCSRLPISMSRIQIKDVKFENIWGTSSEKLAVTLKCSQVFPCQGIVLNNINLAFNGSGSSTSICQNVEGSASRPLRPSSCL</sequence>
<dbReference type="Pfam" id="PF00295">
    <property type="entry name" value="Glyco_hydro_28"/>
    <property type="match status" value="1"/>
</dbReference>
<keyword evidence="6" id="KW-1185">Reference proteome</keyword>
<keyword evidence="3" id="KW-0961">Cell wall biogenesis/degradation</keyword>
<reference evidence="5 6" key="1">
    <citation type="journal article" date="2021" name="Hortic Res">
        <title>The domestication of Cucurbita argyrosperma as revealed by the genome of its wild relative.</title>
        <authorList>
            <person name="Barrera-Redondo J."/>
            <person name="Sanchez-de la Vega G."/>
            <person name="Aguirre-Liguori J.A."/>
            <person name="Castellanos-Morales G."/>
            <person name="Gutierrez-Guerrero Y.T."/>
            <person name="Aguirre-Dugua X."/>
            <person name="Aguirre-Planter E."/>
            <person name="Tenaillon M.I."/>
            <person name="Lira-Saade R."/>
            <person name="Eguiarte L.E."/>
        </authorList>
    </citation>
    <scope>NUCLEOTIDE SEQUENCE [LARGE SCALE GENOMIC DNA]</scope>
    <source>
        <strain evidence="5">JBR-2021</strain>
    </source>
</reference>
<dbReference type="Proteomes" id="UP000685013">
    <property type="component" value="Chromosome 16"/>
</dbReference>
<name>A0AAV6MAI1_9ROSI</name>
<evidence type="ECO:0000313" key="5">
    <source>
        <dbReference type="EMBL" id="KAG6577494.1"/>
    </source>
</evidence>
<accession>A0AAV6MAI1</accession>
<evidence type="ECO:0000256" key="1">
    <source>
        <dbReference type="ARBA" id="ARBA00004613"/>
    </source>
</evidence>
<evidence type="ECO:0000256" key="4">
    <source>
        <dbReference type="RuleBase" id="RU361169"/>
    </source>
</evidence>
<dbReference type="PANTHER" id="PTHR31375">
    <property type="match status" value="1"/>
</dbReference>
<comment type="subcellular location">
    <subcellularLocation>
        <location evidence="1">Secreted</location>
    </subcellularLocation>
</comment>
<keyword evidence="4" id="KW-0326">Glycosidase</keyword>
<dbReference type="GO" id="GO:0005975">
    <property type="term" value="P:carbohydrate metabolic process"/>
    <property type="evidence" value="ECO:0007669"/>
    <property type="project" value="InterPro"/>
</dbReference>
<proteinExistence type="inferred from homology"/>
<comment type="caution">
    <text evidence="5">The sequence shown here is derived from an EMBL/GenBank/DDBJ whole genome shotgun (WGS) entry which is preliminary data.</text>
</comment>
<dbReference type="GO" id="GO:0071555">
    <property type="term" value="P:cell wall organization"/>
    <property type="evidence" value="ECO:0007669"/>
    <property type="project" value="UniProtKB-KW"/>
</dbReference>
<gene>
    <name evidence="5" type="primary">PG2C</name>
    <name evidence="5" type="ORF">SDJN03_25068</name>
</gene>
<keyword evidence="4" id="KW-0378">Hydrolase</keyword>
<comment type="similarity">
    <text evidence="4">Belongs to the glycosyl hydrolase 28 family.</text>
</comment>
<dbReference type="InterPro" id="IPR000743">
    <property type="entry name" value="Glyco_hydro_28"/>
</dbReference>
<dbReference type="GO" id="GO:0005576">
    <property type="term" value="C:extracellular region"/>
    <property type="evidence" value="ECO:0007669"/>
    <property type="project" value="UniProtKB-SubCell"/>
</dbReference>
<keyword evidence="2" id="KW-0964">Secreted</keyword>
<organism evidence="5 6">
    <name type="scientific">Cucurbita argyrosperma subsp. sororia</name>
    <dbReference type="NCBI Taxonomy" id="37648"/>
    <lineage>
        <taxon>Eukaryota</taxon>
        <taxon>Viridiplantae</taxon>
        <taxon>Streptophyta</taxon>
        <taxon>Embryophyta</taxon>
        <taxon>Tracheophyta</taxon>
        <taxon>Spermatophyta</taxon>
        <taxon>Magnoliopsida</taxon>
        <taxon>eudicotyledons</taxon>
        <taxon>Gunneridae</taxon>
        <taxon>Pentapetalae</taxon>
        <taxon>rosids</taxon>
        <taxon>fabids</taxon>
        <taxon>Cucurbitales</taxon>
        <taxon>Cucurbitaceae</taxon>
        <taxon>Cucurbiteae</taxon>
        <taxon>Cucurbita</taxon>
    </lineage>
</organism>
<protein>
    <submittedName>
        <fullName evidence="5">Exopolygalacturonase</fullName>
    </submittedName>
</protein>
<dbReference type="GO" id="GO:0004650">
    <property type="term" value="F:polygalacturonase activity"/>
    <property type="evidence" value="ECO:0007669"/>
    <property type="project" value="InterPro"/>
</dbReference>